<evidence type="ECO:0000313" key="1">
    <source>
        <dbReference type="EMBL" id="MBS4189323.1"/>
    </source>
</evidence>
<comment type="caution">
    <text evidence="1">The sequence shown here is derived from an EMBL/GenBank/DDBJ whole genome shotgun (WGS) entry which is preliminary data.</text>
</comment>
<protein>
    <submittedName>
        <fullName evidence="1">Uncharacterized protein</fullName>
    </submittedName>
</protein>
<dbReference type="RefSeq" id="WP_213100776.1">
    <property type="nucleotide sequence ID" value="NZ_JAGYPM010000001.1"/>
</dbReference>
<proteinExistence type="predicted"/>
<gene>
    <name evidence="1" type="ORF">KHA94_03685</name>
</gene>
<organism evidence="1 2">
    <name type="scientific">Cytobacillus citreus</name>
    <dbReference type="NCBI Taxonomy" id="2833586"/>
    <lineage>
        <taxon>Bacteria</taxon>
        <taxon>Bacillati</taxon>
        <taxon>Bacillota</taxon>
        <taxon>Bacilli</taxon>
        <taxon>Bacillales</taxon>
        <taxon>Bacillaceae</taxon>
        <taxon>Cytobacillus</taxon>
    </lineage>
</organism>
<keyword evidence="2" id="KW-1185">Reference proteome</keyword>
<name>A0ABS5NPJ3_9BACI</name>
<dbReference type="Proteomes" id="UP000681027">
    <property type="component" value="Unassembled WGS sequence"/>
</dbReference>
<reference evidence="1 2" key="1">
    <citation type="submission" date="2021-05" db="EMBL/GenBank/DDBJ databases">
        <title>Novel Bacillus species.</title>
        <authorList>
            <person name="Liu G."/>
        </authorList>
    </citation>
    <scope>NUCLEOTIDE SEQUENCE [LARGE SCALE GENOMIC DNA]</scope>
    <source>
        <strain evidence="1 2">FJAT-49705</strain>
    </source>
</reference>
<sequence>MSSANDLSLQKKMENIFHNTCGTWQNCTESNIQSFLEQCQEHNIDSQYCMSWVEQHKSQIPDWQVVSKVSLDWINQHTSTGSPISFTE</sequence>
<evidence type="ECO:0000313" key="2">
    <source>
        <dbReference type="Proteomes" id="UP000681027"/>
    </source>
</evidence>
<accession>A0ABS5NPJ3</accession>
<dbReference type="EMBL" id="JAGYPM010000001">
    <property type="protein sequence ID" value="MBS4189323.1"/>
    <property type="molecule type" value="Genomic_DNA"/>
</dbReference>